<keyword evidence="6" id="KW-1185">Reference proteome</keyword>
<feature type="domain" description="Amine oxidase" evidence="4">
    <location>
        <begin position="101"/>
        <end position="168"/>
    </location>
</feature>
<dbReference type="Pfam" id="PF01593">
    <property type="entry name" value="Amino_oxidase"/>
    <property type="match status" value="1"/>
</dbReference>
<dbReference type="PANTHER" id="PTHR23357">
    <property type="entry name" value="RENALASE"/>
    <property type="match status" value="1"/>
</dbReference>
<feature type="signal peptide" evidence="3">
    <location>
        <begin position="1"/>
        <end position="17"/>
    </location>
</feature>
<evidence type="ECO:0000313" key="6">
    <source>
        <dbReference type="Proteomes" id="UP000812440"/>
    </source>
</evidence>
<comment type="caution">
    <text evidence="5">The sequence shown here is derived from an EMBL/GenBank/DDBJ whole genome shotgun (WGS) entry which is preliminary data.</text>
</comment>
<dbReference type="GO" id="GO:0016651">
    <property type="term" value="F:oxidoreductase activity, acting on NAD(P)H"/>
    <property type="evidence" value="ECO:0007669"/>
    <property type="project" value="InterPro"/>
</dbReference>
<dbReference type="AlphaFoldDB" id="A0A8T2IWX1"/>
<evidence type="ECO:0000259" key="4">
    <source>
        <dbReference type="Pfam" id="PF01593"/>
    </source>
</evidence>
<accession>A0A8T2IWX1</accession>
<evidence type="ECO:0000256" key="2">
    <source>
        <dbReference type="ARBA" id="ARBA00022827"/>
    </source>
</evidence>
<keyword evidence="3" id="KW-0732">Signal</keyword>
<dbReference type="GO" id="GO:0005576">
    <property type="term" value="C:extracellular region"/>
    <property type="evidence" value="ECO:0007669"/>
    <property type="project" value="TreeGrafter"/>
</dbReference>
<feature type="chain" id="PRO_5035868261" description="Amine oxidase domain-containing protein" evidence="3">
    <location>
        <begin position="18"/>
        <end position="188"/>
    </location>
</feature>
<keyword evidence="2" id="KW-0274">FAD</keyword>
<organism evidence="5 6">
    <name type="scientific">Hymenochirus boettgeri</name>
    <name type="common">Congo dwarf clawed frog</name>
    <dbReference type="NCBI Taxonomy" id="247094"/>
    <lineage>
        <taxon>Eukaryota</taxon>
        <taxon>Metazoa</taxon>
        <taxon>Chordata</taxon>
        <taxon>Craniata</taxon>
        <taxon>Vertebrata</taxon>
        <taxon>Euteleostomi</taxon>
        <taxon>Amphibia</taxon>
        <taxon>Batrachia</taxon>
        <taxon>Anura</taxon>
        <taxon>Pipoidea</taxon>
        <taxon>Pipidae</taxon>
        <taxon>Pipinae</taxon>
        <taxon>Hymenochirus</taxon>
    </lineage>
</organism>
<dbReference type="InterPro" id="IPR040174">
    <property type="entry name" value="RNLS"/>
</dbReference>
<keyword evidence="1" id="KW-0285">Flavoprotein</keyword>
<dbReference type="PANTHER" id="PTHR23357:SF1">
    <property type="entry name" value="RENALASE"/>
    <property type="match status" value="1"/>
</dbReference>
<evidence type="ECO:0000256" key="3">
    <source>
        <dbReference type="SAM" id="SignalP"/>
    </source>
</evidence>
<name>A0A8T2IWX1_9PIPI</name>
<dbReference type="OrthoDB" id="2161133at2759"/>
<reference evidence="5" key="1">
    <citation type="thesis" date="2020" institute="ProQuest LLC" country="789 East Eisenhower Parkway, Ann Arbor, MI, USA">
        <title>Comparative Genomics and Chromosome Evolution.</title>
        <authorList>
            <person name="Mudd A.B."/>
        </authorList>
    </citation>
    <scope>NUCLEOTIDE SEQUENCE</scope>
    <source>
        <strain evidence="5">Female2</strain>
        <tissue evidence="5">Blood</tissue>
    </source>
</reference>
<sequence length="188" mass="20338">MAGRVLIVGAGLTGSLCSYLLGQRLGGNVQLAVWDKARGAGGRMSTSRCPTDPKCTVDLGAQYITVTPSYAAKHKMFYDELLAEGVLKPLNAVVEGMVMKNGSYNLIAPNGISSVVKHFLSQSGADVYYERHVTHINISDGKWQVCRKSGSPEVFDVVVLTIPVPQILQLQGDIQMLIKKTNGSNWNQ</sequence>
<dbReference type="InterPro" id="IPR036188">
    <property type="entry name" value="FAD/NAD-bd_sf"/>
</dbReference>
<dbReference type="Gene3D" id="3.50.50.60">
    <property type="entry name" value="FAD/NAD(P)-binding domain"/>
    <property type="match status" value="2"/>
</dbReference>
<dbReference type="InterPro" id="IPR002937">
    <property type="entry name" value="Amino_oxidase"/>
</dbReference>
<dbReference type="Pfam" id="PF13450">
    <property type="entry name" value="NAD_binding_8"/>
    <property type="match status" value="1"/>
</dbReference>
<evidence type="ECO:0000313" key="5">
    <source>
        <dbReference type="EMBL" id="KAG8435538.1"/>
    </source>
</evidence>
<protein>
    <recommendedName>
        <fullName evidence="4">Amine oxidase domain-containing protein</fullName>
    </recommendedName>
</protein>
<evidence type="ECO:0000256" key="1">
    <source>
        <dbReference type="ARBA" id="ARBA00022630"/>
    </source>
</evidence>
<dbReference type="EMBL" id="JAACNH010000008">
    <property type="protein sequence ID" value="KAG8435538.1"/>
    <property type="molecule type" value="Genomic_DNA"/>
</dbReference>
<proteinExistence type="predicted"/>
<dbReference type="SUPFAM" id="SSF51905">
    <property type="entry name" value="FAD/NAD(P)-binding domain"/>
    <property type="match status" value="1"/>
</dbReference>
<dbReference type="Proteomes" id="UP000812440">
    <property type="component" value="Chromosome 7"/>
</dbReference>
<gene>
    <name evidence="5" type="ORF">GDO86_013464</name>
</gene>